<proteinExistence type="predicted"/>
<dbReference type="EMBL" id="MQWD01000001">
    <property type="protein sequence ID" value="PAP77734.1"/>
    <property type="molecule type" value="Genomic_DNA"/>
</dbReference>
<dbReference type="SMART" id="SM00448">
    <property type="entry name" value="REC"/>
    <property type="match status" value="1"/>
</dbReference>
<dbReference type="PANTHER" id="PTHR43228">
    <property type="entry name" value="TWO-COMPONENT RESPONSE REGULATOR"/>
    <property type="match status" value="1"/>
</dbReference>
<protein>
    <recommendedName>
        <fullName evidence="2">Response regulatory domain-containing protein</fullName>
    </recommendedName>
</protein>
<dbReference type="GO" id="GO:0000160">
    <property type="term" value="P:phosphorelay signal transduction system"/>
    <property type="evidence" value="ECO:0007669"/>
    <property type="project" value="InterPro"/>
</dbReference>
<dbReference type="PROSITE" id="PS50110">
    <property type="entry name" value="RESPONSE_REGULATORY"/>
    <property type="match status" value="1"/>
</dbReference>
<dbReference type="Proteomes" id="UP000216339">
    <property type="component" value="Unassembled WGS sequence"/>
</dbReference>
<evidence type="ECO:0000256" key="1">
    <source>
        <dbReference type="PROSITE-ProRule" id="PRU00169"/>
    </source>
</evidence>
<dbReference type="InterPro" id="IPR058245">
    <property type="entry name" value="NreC/VraR/RcsB-like_REC"/>
</dbReference>
<keyword evidence="1" id="KW-0597">Phosphoprotein</keyword>
<dbReference type="InterPro" id="IPR001789">
    <property type="entry name" value="Sig_transdc_resp-reg_receiver"/>
</dbReference>
<dbReference type="PANTHER" id="PTHR43228:SF1">
    <property type="entry name" value="TWO-COMPONENT RESPONSE REGULATOR ARR22"/>
    <property type="match status" value="1"/>
</dbReference>
<gene>
    <name evidence="3" type="ORF">BSZ37_15415</name>
</gene>
<dbReference type="InterPro" id="IPR052048">
    <property type="entry name" value="ST_Response_Regulator"/>
</dbReference>
<accession>A0A271J3W6</accession>
<dbReference type="CDD" id="cd17535">
    <property type="entry name" value="REC_NarL-like"/>
    <property type="match status" value="1"/>
</dbReference>
<dbReference type="InterPro" id="IPR011006">
    <property type="entry name" value="CheY-like_superfamily"/>
</dbReference>
<dbReference type="SUPFAM" id="SSF52172">
    <property type="entry name" value="CheY-like"/>
    <property type="match status" value="1"/>
</dbReference>
<dbReference type="Gene3D" id="3.40.50.2300">
    <property type="match status" value="1"/>
</dbReference>
<evidence type="ECO:0000259" key="2">
    <source>
        <dbReference type="PROSITE" id="PS50110"/>
    </source>
</evidence>
<feature type="modified residue" description="4-aspartylphosphate" evidence="1">
    <location>
        <position position="57"/>
    </location>
</feature>
<keyword evidence="4" id="KW-1185">Reference proteome</keyword>
<sequence>MPRPIRVLVADDSSLLRRLLCDAIREVDGVEVVAEAADGAEAIDGVRAHEPGVVVLDLQMPVMGGLQALQRLRANGLGSHVIVLTNHADAVYRSACLEAGANHFFDKSAGIDRVLEVLRQMTQGEA</sequence>
<dbReference type="AlphaFoldDB" id="A0A271J3W6"/>
<dbReference type="RefSeq" id="WP_095511399.1">
    <property type="nucleotide sequence ID" value="NZ_MQWD01000001.1"/>
</dbReference>
<dbReference type="Pfam" id="PF00072">
    <property type="entry name" value="Response_reg"/>
    <property type="match status" value="1"/>
</dbReference>
<dbReference type="OrthoDB" id="9796457at2"/>
<organism evidence="3 4">
    <name type="scientific">Rubrivirga marina</name>
    <dbReference type="NCBI Taxonomy" id="1196024"/>
    <lineage>
        <taxon>Bacteria</taxon>
        <taxon>Pseudomonadati</taxon>
        <taxon>Rhodothermota</taxon>
        <taxon>Rhodothermia</taxon>
        <taxon>Rhodothermales</taxon>
        <taxon>Rubricoccaceae</taxon>
        <taxon>Rubrivirga</taxon>
    </lineage>
</organism>
<evidence type="ECO:0000313" key="3">
    <source>
        <dbReference type="EMBL" id="PAP77734.1"/>
    </source>
</evidence>
<evidence type="ECO:0000313" key="4">
    <source>
        <dbReference type="Proteomes" id="UP000216339"/>
    </source>
</evidence>
<name>A0A271J3W6_9BACT</name>
<reference evidence="3 4" key="1">
    <citation type="submission" date="2016-11" db="EMBL/GenBank/DDBJ databases">
        <title>Study of marine rhodopsin-containing bacteria.</title>
        <authorList>
            <person name="Yoshizawa S."/>
            <person name="Kumagai Y."/>
            <person name="Kogure K."/>
        </authorList>
    </citation>
    <scope>NUCLEOTIDE SEQUENCE [LARGE SCALE GENOMIC DNA]</scope>
    <source>
        <strain evidence="3 4">SAORIC-28</strain>
    </source>
</reference>
<feature type="domain" description="Response regulatory" evidence="2">
    <location>
        <begin position="6"/>
        <end position="122"/>
    </location>
</feature>
<comment type="caution">
    <text evidence="3">The sequence shown here is derived from an EMBL/GenBank/DDBJ whole genome shotgun (WGS) entry which is preliminary data.</text>
</comment>